<dbReference type="KEGG" id="aaco:K1I37_04960"/>
<dbReference type="PROSITE" id="PS01284">
    <property type="entry name" value="TNASE_2"/>
    <property type="match status" value="1"/>
</dbReference>
<dbReference type="STRING" id="1356854.N007_01635"/>
<dbReference type="EMBL" id="CP080467">
    <property type="protein sequence ID" value="UNO49862.1"/>
    <property type="molecule type" value="Genomic_DNA"/>
</dbReference>
<keyword evidence="7" id="KW-1185">Reference proteome</keyword>
<dbReference type="SMART" id="SM00318">
    <property type="entry name" value="SNc"/>
    <property type="match status" value="1"/>
</dbReference>
<dbReference type="OrthoDB" id="4376109at2"/>
<dbReference type="InterPro" id="IPR016071">
    <property type="entry name" value="Staphylococal_nuclease_OB-fold"/>
</dbReference>
<sequence>MRKKFRRGGGLAALIIAILVVAVDQHLNHHTGAGTTGAATTGTYQNRTEGNQQNADEVIDKSATAQGNLVPVVVTKVTDGDTIHVRMPDGEDKTIRMLLIDTPEDVKPNTPVEPFALDAAAFARQELPVGKQIYIEEGKPGYTTDKYGRLLAYVYITKTDMYNEDVVRKGLARVAYIYPPNTDHLAELEADQSYAKAHHLGIWTIPGYVTSKGYDLDAAKKWQGAN</sequence>
<evidence type="ECO:0000256" key="5">
    <source>
        <dbReference type="SAM" id="SignalP"/>
    </source>
</evidence>
<gene>
    <name evidence="6" type="ORF">K1I37_04960</name>
</gene>
<dbReference type="InterPro" id="IPR035437">
    <property type="entry name" value="SNase_OB-fold_sf"/>
</dbReference>
<feature type="signal peptide" evidence="5">
    <location>
        <begin position="1"/>
        <end position="22"/>
    </location>
</feature>
<name>T0BRD2_ALIAG</name>
<organism evidence="6 7">
    <name type="scientific">Alicyclobacillus acidoterrestris (strain ATCC 49025 / DSM 3922 / CIP 106132 / NCIMB 13137 / GD3B)</name>
    <dbReference type="NCBI Taxonomy" id="1356854"/>
    <lineage>
        <taxon>Bacteria</taxon>
        <taxon>Bacillati</taxon>
        <taxon>Bacillota</taxon>
        <taxon>Bacilli</taxon>
        <taxon>Bacillales</taxon>
        <taxon>Alicyclobacillaceae</taxon>
        <taxon>Alicyclobacillus</taxon>
    </lineage>
</organism>
<reference evidence="7" key="1">
    <citation type="journal article" date="2022" name="G3 (Bethesda)">
        <title>Unveiling the complete genome sequence of Alicyclobacillus acidoterrestris DSM 3922T, a taint-producing strain.</title>
        <authorList>
            <person name="Leonardo I.C."/>
            <person name="Barreto Crespo M.T."/>
            <person name="Gaspar F.B."/>
        </authorList>
    </citation>
    <scope>NUCLEOTIDE SEQUENCE [LARGE SCALE GENOMIC DNA]</scope>
    <source>
        <strain evidence="7">DSM 3922</strain>
    </source>
</reference>
<dbReference type="Gene3D" id="2.40.50.90">
    <property type="match status" value="1"/>
</dbReference>
<feature type="region of interest" description="Disordered" evidence="4">
    <location>
        <begin position="30"/>
        <end position="53"/>
    </location>
</feature>
<dbReference type="InterPro" id="IPR002071">
    <property type="entry name" value="Thermonucl_AS"/>
</dbReference>
<dbReference type="GO" id="GO:0016787">
    <property type="term" value="F:hydrolase activity"/>
    <property type="evidence" value="ECO:0007669"/>
    <property type="project" value="UniProtKB-KW"/>
</dbReference>
<dbReference type="SUPFAM" id="SSF50199">
    <property type="entry name" value="Staphylococcal nuclease"/>
    <property type="match status" value="1"/>
</dbReference>
<dbReference type="PANTHER" id="PTHR12302:SF3">
    <property type="entry name" value="SERINE_THREONINE-PROTEIN KINASE 31"/>
    <property type="match status" value="1"/>
</dbReference>
<accession>A0A9E6ZHR8</accession>
<dbReference type="GO" id="GO:0004519">
    <property type="term" value="F:endonuclease activity"/>
    <property type="evidence" value="ECO:0007669"/>
    <property type="project" value="UniProtKB-KW"/>
</dbReference>
<proteinExistence type="predicted"/>
<dbReference type="PROSITE" id="PS01123">
    <property type="entry name" value="TNASE_1"/>
    <property type="match status" value="1"/>
</dbReference>
<dbReference type="PANTHER" id="PTHR12302">
    <property type="entry name" value="EBNA2 BINDING PROTEIN P100"/>
    <property type="match status" value="1"/>
</dbReference>
<feature type="chain" id="PRO_5043365919" evidence="5">
    <location>
        <begin position="23"/>
        <end position="226"/>
    </location>
</feature>
<evidence type="ECO:0000256" key="3">
    <source>
        <dbReference type="ARBA" id="ARBA00022801"/>
    </source>
</evidence>
<accession>T0BRD2</accession>
<evidence type="ECO:0000256" key="1">
    <source>
        <dbReference type="ARBA" id="ARBA00022722"/>
    </source>
</evidence>
<dbReference type="AlphaFoldDB" id="T0BRD2"/>
<keyword evidence="2" id="KW-0255">Endonuclease</keyword>
<dbReference type="Proteomes" id="UP000829401">
    <property type="component" value="Chromosome"/>
</dbReference>
<evidence type="ECO:0000313" key="6">
    <source>
        <dbReference type="EMBL" id="UNO49862.1"/>
    </source>
</evidence>
<evidence type="ECO:0000256" key="2">
    <source>
        <dbReference type="ARBA" id="ARBA00022759"/>
    </source>
</evidence>
<feature type="compositionally biased region" description="Low complexity" evidence="4">
    <location>
        <begin position="31"/>
        <end position="43"/>
    </location>
</feature>
<dbReference type="RefSeq" id="WP_021297928.1">
    <property type="nucleotide sequence ID" value="NZ_AURB01000164.1"/>
</dbReference>
<keyword evidence="1" id="KW-0540">Nuclease</keyword>
<keyword evidence="3" id="KW-0378">Hydrolase</keyword>
<feature type="compositionally biased region" description="Polar residues" evidence="4">
    <location>
        <begin position="44"/>
        <end position="53"/>
    </location>
</feature>
<keyword evidence="5" id="KW-0732">Signal</keyword>
<evidence type="ECO:0000256" key="4">
    <source>
        <dbReference type="SAM" id="MobiDB-lite"/>
    </source>
</evidence>
<dbReference type="Pfam" id="PF00565">
    <property type="entry name" value="SNase"/>
    <property type="match status" value="1"/>
</dbReference>
<dbReference type="eggNOG" id="COG1525">
    <property type="taxonomic scope" value="Bacteria"/>
</dbReference>
<evidence type="ECO:0000313" key="7">
    <source>
        <dbReference type="Proteomes" id="UP000829401"/>
    </source>
</evidence>
<dbReference type="PROSITE" id="PS50830">
    <property type="entry name" value="TNASE_3"/>
    <property type="match status" value="1"/>
</dbReference>
<dbReference type="GO" id="GO:0003676">
    <property type="term" value="F:nucleic acid binding"/>
    <property type="evidence" value="ECO:0007669"/>
    <property type="project" value="InterPro"/>
</dbReference>
<protein>
    <submittedName>
        <fullName evidence="6">Thermonuclease family protein</fullName>
    </submittedName>
</protein>